<dbReference type="OrthoDB" id="3210158at2"/>
<feature type="compositionally biased region" description="Acidic residues" evidence="1">
    <location>
        <begin position="164"/>
        <end position="190"/>
    </location>
</feature>
<gene>
    <name evidence="2" type="ORF">BHD05_05590</name>
</gene>
<accession>A0A7L5AFF6</accession>
<dbReference type="Pfam" id="PF11228">
    <property type="entry name" value="DUF3027"/>
    <property type="match status" value="1"/>
</dbReference>
<evidence type="ECO:0000313" key="3">
    <source>
        <dbReference type="Proteomes" id="UP000464507"/>
    </source>
</evidence>
<dbReference type="AlphaFoldDB" id="A0A7L5AFF6"/>
<proteinExistence type="predicted"/>
<feature type="compositionally biased region" description="Acidic residues" evidence="1">
    <location>
        <begin position="198"/>
        <end position="207"/>
    </location>
</feature>
<dbReference type="KEGG" id="mant:BHD05_05590"/>
<feature type="region of interest" description="Disordered" evidence="1">
    <location>
        <begin position="103"/>
        <end position="207"/>
    </location>
</feature>
<protein>
    <submittedName>
        <fullName evidence="2">Uncharacterized protein</fullName>
    </submittedName>
</protein>
<organism evidence="2 3">
    <name type="scientific">Marisediminicola antarctica</name>
    <dbReference type="NCBI Taxonomy" id="674079"/>
    <lineage>
        <taxon>Bacteria</taxon>
        <taxon>Bacillati</taxon>
        <taxon>Actinomycetota</taxon>
        <taxon>Actinomycetes</taxon>
        <taxon>Micrococcales</taxon>
        <taxon>Microbacteriaceae</taxon>
        <taxon>Marisediminicola</taxon>
    </lineage>
</organism>
<dbReference type="EMBL" id="CP017146">
    <property type="protein sequence ID" value="QHO69200.1"/>
    <property type="molecule type" value="Genomic_DNA"/>
</dbReference>
<feature type="compositionally biased region" description="Acidic residues" evidence="1">
    <location>
        <begin position="109"/>
        <end position="148"/>
    </location>
</feature>
<keyword evidence="3" id="KW-1185">Reference proteome</keyword>
<reference evidence="2 3" key="1">
    <citation type="submission" date="2016-09" db="EMBL/GenBank/DDBJ databases">
        <title>Complete genome sequence of microbes from the polar regions.</title>
        <authorList>
            <person name="Liao L."/>
            <person name="Chen B."/>
        </authorList>
    </citation>
    <scope>NUCLEOTIDE SEQUENCE [LARGE SCALE GENOMIC DNA]</scope>
    <source>
        <strain evidence="2 3">ZS314</strain>
    </source>
</reference>
<dbReference type="InterPro" id="IPR021391">
    <property type="entry name" value="DUF3027"/>
</dbReference>
<evidence type="ECO:0000256" key="1">
    <source>
        <dbReference type="SAM" id="MobiDB-lite"/>
    </source>
</evidence>
<name>A0A7L5AFF6_9MICO</name>
<sequence>MSSMPEREATQADFDLAREALLEITPADTIGATAGFVDEGDGAISVFFESEMVGYPGWRWTASIAHVDGADPTVLEVELMPGDNAILAPDWVPWVDRLAEYRASQDATASDDSDDDDESDDDESDDEESDDDESDDEESDDDESDGDEQGAVSRGSVLHAGDLDGVDIDDIDVDGEDEDEDEDDSDDDSIVGDLDDHVMDDDEVGRG</sequence>
<evidence type="ECO:0000313" key="2">
    <source>
        <dbReference type="EMBL" id="QHO69200.1"/>
    </source>
</evidence>
<dbReference type="Proteomes" id="UP000464507">
    <property type="component" value="Chromosome"/>
</dbReference>